<accession>A0A1C7H1Q8</accession>
<feature type="transmembrane region" description="Helical" evidence="1">
    <location>
        <begin position="74"/>
        <end position="96"/>
    </location>
</feature>
<name>A0A1C7H1Q8_9BACE</name>
<dbReference type="KEGG" id="bcae:A4V03_10280"/>
<evidence type="ECO:0000256" key="1">
    <source>
        <dbReference type="SAM" id="Phobius"/>
    </source>
</evidence>
<evidence type="ECO:0000313" key="2">
    <source>
        <dbReference type="EMBL" id="ANU57916.1"/>
    </source>
</evidence>
<keyword evidence="1" id="KW-0812">Transmembrane</keyword>
<dbReference type="Proteomes" id="UP000092631">
    <property type="component" value="Chromosome"/>
</dbReference>
<evidence type="ECO:0000313" key="3">
    <source>
        <dbReference type="Proteomes" id="UP000092631"/>
    </source>
</evidence>
<gene>
    <name evidence="2" type="ORF">A4V03_10280</name>
</gene>
<dbReference type="EMBL" id="CP015401">
    <property type="protein sequence ID" value="ANU57916.1"/>
    <property type="molecule type" value="Genomic_DNA"/>
</dbReference>
<dbReference type="AlphaFoldDB" id="A0A1C7H1Q8"/>
<dbReference type="OrthoDB" id="1001813at2"/>
<proteinExistence type="predicted"/>
<dbReference type="RefSeq" id="WP_065538869.1">
    <property type="nucleotide sequence ID" value="NZ_CAPDLJ010000052.1"/>
</dbReference>
<organism evidence="2 3">
    <name type="scientific">Bacteroides caecimuris</name>
    <dbReference type="NCBI Taxonomy" id="1796613"/>
    <lineage>
        <taxon>Bacteria</taxon>
        <taxon>Pseudomonadati</taxon>
        <taxon>Bacteroidota</taxon>
        <taxon>Bacteroidia</taxon>
        <taxon>Bacteroidales</taxon>
        <taxon>Bacteroidaceae</taxon>
        <taxon>Bacteroides</taxon>
    </lineage>
</organism>
<sequence length="126" mass="14298">MPPQRKNEVKRLLLNITRYFLPILFVSYLVSFTFFAHLHVVNGVTIVHSHPFKKGAAHKHSTVELQLIHFLSHLMADGAAAVFALSLFIPFLLCLLPGRLQHTHYHCPYHGVVGLRAPPVIRFSIL</sequence>
<keyword evidence="1" id="KW-0472">Membrane</keyword>
<reference evidence="3" key="1">
    <citation type="submission" date="2016-04" db="EMBL/GenBank/DDBJ databases">
        <title>Complete Genome Sequences of Twelve Strains of a Stable Defined Moderately Diverse Mouse Microbiota 2 (sDMDMm2).</title>
        <authorList>
            <person name="Uchimura Y."/>
            <person name="Wyss M."/>
            <person name="Brugiroux S."/>
            <person name="Limenitakis J.P."/>
            <person name="Stecher B."/>
            <person name="McCoy K.D."/>
            <person name="Macpherson A.J."/>
        </authorList>
    </citation>
    <scope>NUCLEOTIDE SEQUENCE [LARGE SCALE GENOMIC DNA]</scope>
    <source>
        <strain evidence="3">I48</strain>
    </source>
</reference>
<protein>
    <submittedName>
        <fullName evidence="2">Uncharacterized protein</fullName>
    </submittedName>
</protein>
<feature type="transmembrane region" description="Helical" evidence="1">
    <location>
        <begin position="20"/>
        <end position="40"/>
    </location>
</feature>
<dbReference type="GeneID" id="82187529"/>
<keyword evidence="1" id="KW-1133">Transmembrane helix</keyword>
<keyword evidence="3" id="KW-1185">Reference proteome</keyword>